<reference evidence="4" key="1">
    <citation type="journal article" date="2023" name="Commun. Biol.">
        <title>Genome analysis of Parmales, the sister group of diatoms, reveals the evolutionary specialization of diatoms from phago-mixotrophs to photoautotrophs.</title>
        <authorList>
            <person name="Ban H."/>
            <person name="Sato S."/>
            <person name="Yoshikawa S."/>
            <person name="Yamada K."/>
            <person name="Nakamura Y."/>
            <person name="Ichinomiya M."/>
            <person name="Sato N."/>
            <person name="Blanc-Mathieu R."/>
            <person name="Endo H."/>
            <person name="Kuwata A."/>
            <person name="Ogata H."/>
        </authorList>
    </citation>
    <scope>NUCLEOTIDE SEQUENCE [LARGE SCALE GENOMIC DNA]</scope>
    <source>
        <strain evidence="4">NIES 3701</strain>
    </source>
</reference>
<keyword evidence="1" id="KW-1133">Transmembrane helix</keyword>
<proteinExistence type="predicted"/>
<sequence length="536" mass="57647">MKLCALKLVSILVTAHAQYMQGASFDPDAGEWPAETCFEADIPLPLVEPISSYYTSLGSCYIPSFEVYCNVAEADCEGTYYPPGYVSNYDGCCHCEGGCIKSAEEEHSANEGTCGNYPDTIRSVGSCYEYLSTSGVTCNIEQTDCEGTGGTYYAPGYVSGYGGCCHCYGDCDQDIETGDDCTYPDAPVVTVTAAASTSARVRDLKAMSFYTMSKARRQRKLEGEDEIEEGCTYSDACCRNPDTGDCVLMGHPPKGHDDVDIHDCPTVEDGGSGFFTEYIDESQTGRHEGCCKEEAASVDWAYIDGSSTGADIGGNTGCQRDLSCVYAETCCYNTFLDHKCYLYKGLPTVAVGHYGQTDVACPQPPGEGWIYESSEEDGRNNGCCEDFIDIGTHMPKNFQGEAVDGVPCFTEVEKTQLLADCTEYTGKWFGYLQDGRGAPTAVIRSETDAGTSYADEVAAVEAGCHVGDWVSKRAPGCKFDALNLAAELERLGVNDGFKVTGFGFIGSIIFTLLATGFTTMAAGFLCSVSFHMVVRV</sequence>
<accession>A0A9W7BT84</accession>
<comment type="caution">
    <text evidence="3">The sequence shown here is derived from an EMBL/GenBank/DDBJ whole genome shotgun (WGS) entry which is preliminary data.</text>
</comment>
<evidence type="ECO:0000313" key="3">
    <source>
        <dbReference type="EMBL" id="GMH97031.1"/>
    </source>
</evidence>
<evidence type="ECO:0000256" key="2">
    <source>
        <dbReference type="SAM" id="SignalP"/>
    </source>
</evidence>
<dbReference type="AlphaFoldDB" id="A0A9W7BT84"/>
<feature type="signal peptide" evidence="2">
    <location>
        <begin position="1"/>
        <end position="17"/>
    </location>
</feature>
<evidence type="ECO:0000313" key="4">
    <source>
        <dbReference type="Proteomes" id="UP001165085"/>
    </source>
</evidence>
<evidence type="ECO:0000256" key="1">
    <source>
        <dbReference type="SAM" id="Phobius"/>
    </source>
</evidence>
<keyword evidence="1" id="KW-0812">Transmembrane</keyword>
<feature type="transmembrane region" description="Helical" evidence="1">
    <location>
        <begin position="501"/>
        <end position="534"/>
    </location>
</feature>
<keyword evidence="4" id="KW-1185">Reference proteome</keyword>
<dbReference type="OrthoDB" id="194211at2759"/>
<name>A0A9W7BT84_9STRA</name>
<organism evidence="3 4">
    <name type="scientific">Triparma strigata</name>
    <dbReference type="NCBI Taxonomy" id="1606541"/>
    <lineage>
        <taxon>Eukaryota</taxon>
        <taxon>Sar</taxon>
        <taxon>Stramenopiles</taxon>
        <taxon>Ochrophyta</taxon>
        <taxon>Bolidophyceae</taxon>
        <taxon>Parmales</taxon>
        <taxon>Triparmaceae</taxon>
        <taxon>Triparma</taxon>
    </lineage>
</organism>
<feature type="chain" id="PRO_5040833044" evidence="2">
    <location>
        <begin position="18"/>
        <end position="536"/>
    </location>
</feature>
<dbReference type="Proteomes" id="UP001165085">
    <property type="component" value="Unassembled WGS sequence"/>
</dbReference>
<keyword evidence="1" id="KW-0472">Membrane</keyword>
<keyword evidence="2" id="KW-0732">Signal</keyword>
<protein>
    <submittedName>
        <fullName evidence="3">Uncharacterized protein</fullName>
    </submittedName>
</protein>
<gene>
    <name evidence="3" type="ORF">TrST_g5958</name>
</gene>
<dbReference type="EMBL" id="BRXY01000479">
    <property type="protein sequence ID" value="GMH97031.1"/>
    <property type="molecule type" value="Genomic_DNA"/>
</dbReference>